<name>A0A0V0Q8Z3_PSEPJ</name>
<organism evidence="2 3">
    <name type="scientific">Pseudocohnilembus persalinus</name>
    <name type="common">Ciliate</name>
    <dbReference type="NCBI Taxonomy" id="266149"/>
    <lineage>
        <taxon>Eukaryota</taxon>
        <taxon>Sar</taxon>
        <taxon>Alveolata</taxon>
        <taxon>Ciliophora</taxon>
        <taxon>Intramacronucleata</taxon>
        <taxon>Oligohymenophorea</taxon>
        <taxon>Scuticociliatia</taxon>
        <taxon>Philasterida</taxon>
        <taxon>Pseudocohnilembidae</taxon>
        <taxon>Pseudocohnilembus</taxon>
    </lineage>
</organism>
<dbReference type="SUPFAM" id="SSF56112">
    <property type="entry name" value="Protein kinase-like (PK-like)"/>
    <property type="match status" value="1"/>
</dbReference>
<evidence type="ECO:0000256" key="1">
    <source>
        <dbReference type="SAM" id="Phobius"/>
    </source>
</evidence>
<keyword evidence="1" id="KW-0472">Membrane</keyword>
<dbReference type="Gene3D" id="1.10.510.10">
    <property type="entry name" value="Transferase(Phosphotransferase) domain 1"/>
    <property type="match status" value="1"/>
</dbReference>
<keyword evidence="3" id="KW-1185">Reference proteome</keyword>
<keyword evidence="1" id="KW-1133">Transmembrane helix</keyword>
<keyword evidence="1" id="KW-0812">Transmembrane</keyword>
<dbReference type="AlphaFoldDB" id="A0A0V0Q8Z3"/>
<protein>
    <submittedName>
        <fullName evidence="2">Protein kinase-like domain</fullName>
    </submittedName>
</protein>
<accession>A0A0V0Q8Z3</accession>
<gene>
    <name evidence="2" type="ORF">PPERSA_02782</name>
</gene>
<reference evidence="2 3" key="1">
    <citation type="journal article" date="2015" name="Sci. Rep.">
        <title>Genome of the facultative scuticociliatosis pathogen Pseudocohnilembus persalinus provides insight into its virulence through horizontal gene transfer.</title>
        <authorList>
            <person name="Xiong J."/>
            <person name="Wang G."/>
            <person name="Cheng J."/>
            <person name="Tian M."/>
            <person name="Pan X."/>
            <person name="Warren A."/>
            <person name="Jiang C."/>
            <person name="Yuan D."/>
            <person name="Miao W."/>
        </authorList>
    </citation>
    <scope>NUCLEOTIDE SEQUENCE [LARGE SCALE GENOMIC DNA]</scope>
    <source>
        <strain evidence="2">36N120E</strain>
    </source>
</reference>
<proteinExistence type="predicted"/>
<dbReference type="Proteomes" id="UP000054937">
    <property type="component" value="Unassembled WGS sequence"/>
</dbReference>
<sequence length="161" mass="19129">MNIILLYIKQNIFLNFKYINNFQFLIFLNLPYFIFIQKSLIENQKMMGYVTEEFETTLQIAMKENKQVCESLLELKLNFISLLQILNFLHYTLKLGHFNLSPSNIYIMPDGSWKIGGFQFSSQILVILKQTLIYISQRKLDINLKYRSFLKTNSKSQLFCP</sequence>
<dbReference type="OrthoDB" id="79687at2759"/>
<comment type="caution">
    <text evidence="2">The sequence shown here is derived from an EMBL/GenBank/DDBJ whole genome shotgun (WGS) entry which is preliminary data.</text>
</comment>
<keyword evidence="2" id="KW-0808">Transferase</keyword>
<dbReference type="GO" id="GO:0016301">
    <property type="term" value="F:kinase activity"/>
    <property type="evidence" value="ECO:0007669"/>
    <property type="project" value="UniProtKB-KW"/>
</dbReference>
<evidence type="ECO:0000313" key="3">
    <source>
        <dbReference type="Proteomes" id="UP000054937"/>
    </source>
</evidence>
<dbReference type="InParanoid" id="A0A0V0Q8Z3"/>
<evidence type="ECO:0000313" key="2">
    <source>
        <dbReference type="EMBL" id="KRW98634.1"/>
    </source>
</evidence>
<feature type="transmembrane region" description="Helical" evidence="1">
    <location>
        <begin position="18"/>
        <end position="36"/>
    </location>
</feature>
<dbReference type="InterPro" id="IPR011009">
    <property type="entry name" value="Kinase-like_dom_sf"/>
</dbReference>
<dbReference type="EMBL" id="LDAU01000233">
    <property type="protein sequence ID" value="KRW98634.1"/>
    <property type="molecule type" value="Genomic_DNA"/>
</dbReference>
<keyword evidence="2" id="KW-0418">Kinase</keyword>